<evidence type="ECO:0000256" key="1">
    <source>
        <dbReference type="SAM" id="MobiDB-lite"/>
    </source>
</evidence>
<sequence length="397" mass="42301">MHDATTTPLPQTGDPDLADSPYPLAFVAAAGRTGIADETERAEHTFRCEVMGIHRFQKEGLVEDTTTGRSWRLPADEGKYLKGTGRAPAPLMHWAAGLHGDVTTRIARLADASGITITDLHVTVSQGFASQGSFARGEAVGLVFDLGWDVRVISGAAKQQIEEIVTAALSSSPAHAALTRSREGTFALTTNGKATRVIGVPASTSPPEADPFRAHSHRPAPADTEAVPDGVLTILPGSTERSVMLTDNHSGTVQWHVAATGDYDFSSGLVTTAVGFPEAPADRWQVQTDASNRLAPSPLSYFAIGTAFCYHTQLCRYVDVRRMPISSPRLVQTSTFVSAATAADALPFDTHLFLRGKIDDERTRSLLVAAANTCYAHRALSVEVESTQTVSVSPGRP</sequence>
<dbReference type="InterPro" id="IPR036102">
    <property type="entry name" value="OsmC/Ohrsf"/>
</dbReference>
<proteinExistence type="predicted"/>
<evidence type="ECO:0000313" key="3">
    <source>
        <dbReference type="Proteomes" id="UP000581769"/>
    </source>
</evidence>
<gene>
    <name evidence="2" type="ORF">BJY18_007131</name>
</gene>
<dbReference type="RefSeq" id="WP_184784140.1">
    <property type="nucleotide sequence ID" value="NZ_JACHMG010000001.1"/>
</dbReference>
<keyword evidence="3" id="KW-1185">Reference proteome</keyword>
<dbReference type="InterPro" id="IPR015946">
    <property type="entry name" value="KH_dom-like_a/b"/>
</dbReference>
<dbReference type="SUPFAM" id="SSF82784">
    <property type="entry name" value="OsmC-like"/>
    <property type="match status" value="2"/>
</dbReference>
<evidence type="ECO:0000313" key="2">
    <source>
        <dbReference type="EMBL" id="MBB4689646.1"/>
    </source>
</evidence>
<reference evidence="2 3" key="1">
    <citation type="submission" date="2020-08" db="EMBL/GenBank/DDBJ databases">
        <title>Sequencing the genomes of 1000 actinobacteria strains.</title>
        <authorList>
            <person name="Klenk H.-P."/>
        </authorList>
    </citation>
    <scope>NUCLEOTIDE SEQUENCE [LARGE SCALE GENOMIC DNA]</scope>
    <source>
        <strain evidence="2 3">DSM 45859</strain>
    </source>
</reference>
<comment type="caution">
    <text evidence="2">The sequence shown here is derived from an EMBL/GenBank/DDBJ whole genome shotgun (WGS) entry which is preliminary data.</text>
</comment>
<dbReference type="Gene3D" id="3.30.300.20">
    <property type="match status" value="2"/>
</dbReference>
<dbReference type="Proteomes" id="UP000581769">
    <property type="component" value="Unassembled WGS sequence"/>
</dbReference>
<dbReference type="AlphaFoldDB" id="A0A840J3J5"/>
<dbReference type="EMBL" id="JACHMG010000001">
    <property type="protein sequence ID" value="MBB4689646.1"/>
    <property type="molecule type" value="Genomic_DNA"/>
</dbReference>
<feature type="region of interest" description="Disordered" evidence="1">
    <location>
        <begin position="1"/>
        <end position="20"/>
    </location>
</feature>
<feature type="region of interest" description="Disordered" evidence="1">
    <location>
        <begin position="198"/>
        <end position="225"/>
    </location>
</feature>
<name>A0A840J3J5_9PSEU</name>
<organism evidence="2 3">
    <name type="scientific">Amycolatopsis jiangsuensis</name>
    <dbReference type="NCBI Taxonomy" id="1181879"/>
    <lineage>
        <taxon>Bacteria</taxon>
        <taxon>Bacillati</taxon>
        <taxon>Actinomycetota</taxon>
        <taxon>Actinomycetes</taxon>
        <taxon>Pseudonocardiales</taxon>
        <taxon>Pseudonocardiaceae</taxon>
        <taxon>Amycolatopsis</taxon>
    </lineage>
</organism>
<accession>A0A840J3J5</accession>
<protein>
    <submittedName>
        <fullName evidence="2">Putative OsmC-like protein</fullName>
    </submittedName>
</protein>
<feature type="compositionally biased region" description="Polar residues" evidence="1">
    <location>
        <begin position="1"/>
        <end position="10"/>
    </location>
</feature>